<evidence type="ECO:0000256" key="8">
    <source>
        <dbReference type="ARBA" id="ARBA00023027"/>
    </source>
</evidence>
<dbReference type="Gene3D" id="3.40.50.1220">
    <property type="entry name" value="TPP-binding domain"/>
    <property type="match status" value="1"/>
</dbReference>
<keyword evidence="7 11" id="KW-1133">Transmembrane helix</keyword>
<dbReference type="InterPro" id="IPR034300">
    <property type="entry name" value="PNTB-like"/>
</dbReference>
<dbReference type="PANTHER" id="PTHR10160:SF22">
    <property type="entry name" value="NAD(P) TRANSHYDROGENASE, MITOCHONDRIAL"/>
    <property type="match status" value="1"/>
</dbReference>
<protein>
    <recommendedName>
        <fullName evidence="3">proton-translocating NAD(P)(+) transhydrogenase</fullName>
        <ecNumber evidence="3">7.1.1.1</ecNumber>
    </recommendedName>
</protein>
<reference evidence="14 15" key="1">
    <citation type="submission" date="2020-02" db="EMBL/GenBank/DDBJ databases">
        <title>Esox lucius (northern pike) genome, fEsoLuc1, primary haplotype.</title>
        <authorList>
            <person name="Myers G."/>
            <person name="Karagic N."/>
            <person name="Meyer A."/>
            <person name="Pippel M."/>
            <person name="Reichard M."/>
            <person name="Winkler S."/>
            <person name="Tracey A."/>
            <person name="Sims Y."/>
            <person name="Howe K."/>
            <person name="Rhie A."/>
            <person name="Formenti G."/>
            <person name="Durbin R."/>
            <person name="Fedrigo O."/>
            <person name="Jarvis E.D."/>
        </authorList>
    </citation>
    <scope>NUCLEOTIDE SEQUENCE [LARGE SCALE GENOMIC DNA]</scope>
</reference>
<keyword evidence="4 11" id="KW-0812">Transmembrane</keyword>
<dbReference type="InterPro" id="IPR007886">
    <property type="entry name" value="AlaDH/PNT_N"/>
</dbReference>
<feature type="transmembrane region" description="Helical" evidence="11">
    <location>
        <begin position="622"/>
        <end position="642"/>
    </location>
</feature>
<dbReference type="GeneTree" id="ENSGT00390000004624"/>
<keyword evidence="8" id="KW-0520">NAD</keyword>
<sequence>MYRSVVVKKELSRKAKLSIYQSIYVPTLTYGHELWVMTERTRSRIQAAEMSFLRRVAGRSLRDRVRSSVTREELRVEPLLLHIERGIPYKQLTVGVPKEILENERRVALSPAGVQALIKQGFNVVVESGAGESSKFLDEQYIQAGATIKDVRDVLASDLLLKVRAPIFNPKLGAHEVELMKEAATLFSFIYPAQNPELMDLLSQRKATVLAMDQVPRVTIAQGFDALSSMANIAGAAALEQFKSLGAETLEVDIKEAGDGQGGYAKEMSKEFIEAEMKLFAKQCLEVDILVSTALIPGRKAPILITKSMVESMKDGSVVVDLAAEAGGNIETTVPGELSVHKGVTHIGFTDLPSRLPTQASTLYSNNLTKLIRAISPSTENFHYEVKETFNYGTMDHVIRGSFVMQNGINLFPAPLPDNIPVAAPPKPKSVQELAKEKAAAVSPFKATLTTAGMYTGGLGTVLGLGLAAPNAAFTQMVTTFGLATIVGYHTVWGVSPALHSPLMSVTNAISGLTAVGGLSLMGGGYAPSSSAETLAVAAAFISSVNIAGGFLVTKKMLDMFKRPTDPPEYNYLYLLPTGVFVGGYGVAMQAGYNIEQMMYLGSGLCCVGALAGLSNQSTARLGNALGMMGVAGGIAATLGFLKPTPELLAQMSAAMAVGGTAGLGIAKKIQITDLPQLVAAFHSLVGLAAVLTCVAEYMIEYPHFATDPAANLTKIIAYLGTFIGGVTFSGSLVAYGKLQGMLNSAPLHLPGRHVLNAGLMASSVGLMIPYMLDPSYTTGITCLGSVSALSAVMGLTLTAAIGGADMPVVITVLNSYSGWALCAEGFLLNNNLLTIVGALIGSSGAILSYIMCVAMNRSLANVILGGYGTSSTGSGKPMEIVGTHTEVNVDQTVEMIKDAQNIIITPGYGLCAAKAQYPIAELVKMLQEQGKNVRFGIHPVAGRMPGQLNVLLAEAGVPYDIVLEMEEINEDFDDTDLVLVIGANDTVNSAAQEDPNSIIAGMPVLEVWKSKQVVVMKRSLGVGYAAVDNPIFYKPNTAMLLGDAKKTCDALQAKVREASQ</sequence>
<dbReference type="InterPro" id="IPR007698">
    <property type="entry name" value="AlaDH/PNT_NAD(H)-bd"/>
</dbReference>
<dbReference type="InterPro" id="IPR008142">
    <property type="entry name" value="AlaDH/PNT_CS1"/>
</dbReference>
<dbReference type="PANTHER" id="PTHR10160">
    <property type="entry name" value="NAD(P) TRANSHYDROGENASE"/>
    <property type="match status" value="1"/>
</dbReference>
<keyword evidence="5" id="KW-0521">NADP</keyword>
<feature type="transmembrane region" description="Helical" evidence="11">
    <location>
        <begin position="648"/>
        <end position="667"/>
    </location>
</feature>
<comment type="subcellular location">
    <subcellularLocation>
        <location evidence="1">Membrane</location>
        <topology evidence="1">Multi-pass membrane protein</topology>
    </subcellularLocation>
</comment>
<dbReference type="InterPro" id="IPR029035">
    <property type="entry name" value="DHS-like_NAD/FAD-binding_dom"/>
</dbReference>
<dbReference type="GO" id="GO:0008750">
    <property type="term" value="F:proton-translocating NAD(P)+ transhydrogenase activity"/>
    <property type="evidence" value="ECO:0007669"/>
    <property type="project" value="UniProtKB-EC"/>
</dbReference>
<name>A0AAY5LCR3_ESOLU</name>
<evidence type="ECO:0000256" key="2">
    <source>
        <dbReference type="ARBA" id="ARBA00005624"/>
    </source>
</evidence>
<keyword evidence="15" id="KW-1185">Reference proteome</keyword>
<dbReference type="FunFam" id="3.40.50.1220:FF:000002">
    <property type="entry name" value="NAD(P) transhydrogenase subunit beta"/>
    <property type="match status" value="1"/>
</dbReference>
<feature type="transmembrane region" description="Helical" evidence="11">
    <location>
        <begin position="679"/>
        <end position="700"/>
    </location>
</feature>
<feature type="domain" description="Alanine dehydrogenase/pyridine nucleotide transhydrogenase N-terminal" evidence="13">
    <location>
        <begin position="95"/>
        <end position="234"/>
    </location>
</feature>
<dbReference type="Pfam" id="PF05222">
    <property type="entry name" value="AlaDh_PNT_N"/>
    <property type="match status" value="1"/>
</dbReference>
<dbReference type="SUPFAM" id="SSF52283">
    <property type="entry name" value="Formate/glycerate dehydrogenase catalytic domain-like"/>
    <property type="match status" value="1"/>
</dbReference>
<comment type="catalytic activity">
    <reaction evidence="10">
        <text>NAD(+) + NADPH + H(+)(in) = NADH + NADP(+) + H(+)(out)</text>
        <dbReference type="Rhea" id="RHEA:47992"/>
        <dbReference type="ChEBI" id="CHEBI:15378"/>
        <dbReference type="ChEBI" id="CHEBI:57540"/>
        <dbReference type="ChEBI" id="CHEBI:57783"/>
        <dbReference type="ChEBI" id="CHEBI:57945"/>
        <dbReference type="ChEBI" id="CHEBI:58349"/>
        <dbReference type="EC" id="7.1.1.1"/>
    </reaction>
</comment>
<keyword evidence="6" id="KW-1278">Translocase</keyword>
<dbReference type="Ensembl" id="ENSELUT00000109461.1">
    <property type="protein sequence ID" value="ENSELUP00000097367.1"/>
    <property type="gene ID" value="ENSELUG00000000059.3"/>
</dbReference>
<evidence type="ECO:0000256" key="1">
    <source>
        <dbReference type="ARBA" id="ARBA00004141"/>
    </source>
</evidence>
<dbReference type="GO" id="GO:0005743">
    <property type="term" value="C:mitochondrial inner membrane"/>
    <property type="evidence" value="ECO:0007669"/>
    <property type="project" value="TreeGrafter"/>
</dbReference>
<dbReference type="Pfam" id="PF02233">
    <property type="entry name" value="PNTB"/>
    <property type="match status" value="1"/>
</dbReference>
<dbReference type="Gene3D" id="3.40.50.720">
    <property type="entry name" value="NAD(P)-binding Rossmann-like Domain"/>
    <property type="match status" value="3"/>
</dbReference>
<evidence type="ECO:0000256" key="9">
    <source>
        <dbReference type="ARBA" id="ARBA00023136"/>
    </source>
</evidence>
<evidence type="ECO:0000313" key="15">
    <source>
        <dbReference type="Proteomes" id="UP000265140"/>
    </source>
</evidence>
<dbReference type="GO" id="GO:0006740">
    <property type="term" value="P:NADPH regeneration"/>
    <property type="evidence" value="ECO:0007669"/>
    <property type="project" value="TreeGrafter"/>
</dbReference>
<dbReference type="Pfam" id="PF12769">
    <property type="entry name" value="PNTB_4TM"/>
    <property type="match status" value="1"/>
</dbReference>
<evidence type="ECO:0000256" key="3">
    <source>
        <dbReference type="ARBA" id="ARBA00012943"/>
    </source>
</evidence>
<gene>
    <name evidence="14" type="primary">NNT</name>
</gene>
<organism evidence="14 15">
    <name type="scientific">Esox lucius</name>
    <name type="common">Northern pike</name>
    <dbReference type="NCBI Taxonomy" id="8010"/>
    <lineage>
        <taxon>Eukaryota</taxon>
        <taxon>Metazoa</taxon>
        <taxon>Chordata</taxon>
        <taxon>Craniata</taxon>
        <taxon>Vertebrata</taxon>
        <taxon>Euteleostomi</taxon>
        <taxon>Actinopterygii</taxon>
        <taxon>Neopterygii</taxon>
        <taxon>Teleostei</taxon>
        <taxon>Protacanthopterygii</taxon>
        <taxon>Esociformes</taxon>
        <taxon>Esocidae</taxon>
        <taxon>Esox</taxon>
    </lineage>
</organism>
<evidence type="ECO:0000256" key="6">
    <source>
        <dbReference type="ARBA" id="ARBA00022967"/>
    </source>
</evidence>
<feature type="transmembrane region" description="Helical" evidence="11">
    <location>
        <begin position="834"/>
        <end position="855"/>
    </location>
</feature>
<dbReference type="EC" id="7.1.1.1" evidence="3"/>
<dbReference type="Proteomes" id="UP000265140">
    <property type="component" value="Chromosome 14"/>
</dbReference>
<feature type="transmembrane region" description="Helical" evidence="11">
    <location>
        <begin position="573"/>
        <end position="592"/>
    </location>
</feature>
<dbReference type="SMART" id="SM01002">
    <property type="entry name" value="AlaDh_PNT_C"/>
    <property type="match status" value="1"/>
</dbReference>
<reference evidence="14" key="3">
    <citation type="submission" date="2025-09" db="UniProtKB">
        <authorList>
            <consortium name="Ensembl"/>
        </authorList>
    </citation>
    <scope>IDENTIFICATION</scope>
</reference>
<keyword evidence="9 11" id="KW-0472">Membrane</keyword>
<dbReference type="GO" id="GO:0016491">
    <property type="term" value="F:oxidoreductase activity"/>
    <property type="evidence" value="ECO:0007669"/>
    <property type="project" value="InterPro"/>
</dbReference>
<reference evidence="14" key="2">
    <citation type="submission" date="2025-08" db="UniProtKB">
        <authorList>
            <consortium name="Ensembl"/>
        </authorList>
    </citation>
    <scope>IDENTIFICATION</scope>
</reference>
<evidence type="ECO:0000256" key="7">
    <source>
        <dbReference type="ARBA" id="ARBA00022989"/>
    </source>
</evidence>
<proteinExistence type="inferred from homology"/>
<accession>A0AAY5LCR3</accession>
<evidence type="ECO:0000259" key="12">
    <source>
        <dbReference type="SMART" id="SM01002"/>
    </source>
</evidence>
<evidence type="ECO:0000313" key="14">
    <source>
        <dbReference type="Ensembl" id="ENSELUP00000097367.1"/>
    </source>
</evidence>
<evidence type="ECO:0000256" key="11">
    <source>
        <dbReference type="SAM" id="Phobius"/>
    </source>
</evidence>
<evidence type="ECO:0000259" key="13">
    <source>
        <dbReference type="SMART" id="SM01003"/>
    </source>
</evidence>
<feature type="transmembrane region" description="Helical" evidence="11">
    <location>
        <begin position="755"/>
        <end position="773"/>
    </location>
</feature>
<evidence type="ECO:0000256" key="10">
    <source>
        <dbReference type="ARBA" id="ARBA00048202"/>
    </source>
</evidence>
<feature type="transmembrane region" description="Helical" evidence="11">
    <location>
        <begin position="716"/>
        <end position="735"/>
    </location>
</feature>
<dbReference type="GO" id="GO:0050661">
    <property type="term" value="F:NADP binding"/>
    <property type="evidence" value="ECO:0007669"/>
    <property type="project" value="TreeGrafter"/>
</dbReference>
<dbReference type="FunFam" id="3.40.50.720:FF:000063">
    <property type="entry name" value="NAD(P) transhydrogenase subunit alpha"/>
    <property type="match status" value="1"/>
</dbReference>
<dbReference type="InterPro" id="IPR024605">
    <property type="entry name" value="NADP_transhyd_a_C"/>
</dbReference>
<comment type="similarity">
    <text evidence="2">In the N-terminal section; belongs to the AlaDH/PNT family.</text>
</comment>
<dbReference type="PROSITE" id="PS00836">
    <property type="entry name" value="ALADH_PNT_1"/>
    <property type="match status" value="1"/>
</dbReference>
<evidence type="ECO:0000256" key="4">
    <source>
        <dbReference type="ARBA" id="ARBA00022692"/>
    </source>
</evidence>
<dbReference type="AlphaFoldDB" id="A0AAY5LCR3"/>
<dbReference type="SUPFAM" id="SSF52467">
    <property type="entry name" value="DHS-like NAD/FAD-binding domain"/>
    <property type="match status" value="1"/>
</dbReference>
<feature type="domain" description="Alanine dehydrogenase/pyridine nucleotide transhydrogenase NAD(H)-binding" evidence="12">
    <location>
        <begin position="201"/>
        <end position="348"/>
    </location>
</feature>
<dbReference type="SMART" id="SM01003">
    <property type="entry name" value="AlaDh_PNT_N"/>
    <property type="match status" value="1"/>
</dbReference>
<feature type="transmembrane region" description="Helical" evidence="11">
    <location>
        <begin position="598"/>
        <end position="615"/>
    </location>
</feature>
<dbReference type="InterPro" id="IPR036291">
    <property type="entry name" value="NAD(P)-bd_dom_sf"/>
</dbReference>
<evidence type="ECO:0000256" key="5">
    <source>
        <dbReference type="ARBA" id="ARBA00022857"/>
    </source>
</evidence>
<feature type="transmembrane region" description="Helical" evidence="11">
    <location>
        <begin position="535"/>
        <end position="553"/>
    </location>
</feature>
<dbReference type="SUPFAM" id="SSF51735">
    <property type="entry name" value="NAD(P)-binding Rossmann-fold domains"/>
    <property type="match status" value="1"/>
</dbReference>